<evidence type="ECO:0000313" key="6">
    <source>
        <dbReference type="Proteomes" id="UP001607125"/>
    </source>
</evidence>
<dbReference type="EMBL" id="JBIHSF010000008">
    <property type="protein sequence ID" value="MFH0261058.1"/>
    <property type="molecule type" value="Genomic_DNA"/>
</dbReference>
<accession>A0ABW7IKE0</accession>
<evidence type="ECO:0000256" key="3">
    <source>
        <dbReference type="ARBA" id="ARBA00023163"/>
    </source>
</evidence>
<organism evidence="5 6">
    <name type="scientific">Vibrio barjaei</name>
    <dbReference type="NCBI Taxonomy" id="1676683"/>
    <lineage>
        <taxon>Bacteria</taxon>
        <taxon>Pseudomonadati</taxon>
        <taxon>Pseudomonadota</taxon>
        <taxon>Gammaproteobacteria</taxon>
        <taxon>Vibrionales</taxon>
        <taxon>Vibrionaceae</taxon>
        <taxon>Vibrio</taxon>
    </lineage>
</organism>
<reference evidence="5 6" key="1">
    <citation type="submission" date="2024-10" db="EMBL/GenBank/DDBJ databases">
        <authorList>
            <person name="Yibar A."/>
            <person name="Saticioglu I.B."/>
            <person name="Duman M."/>
            <person name="Ajmi N."/>
            <person name="Gurler F."/>
            <person name="Ay H."/>
            <person name="Onuk E."/>
            <person name="Guler S."/>
            <person name="Romalde J.L."/>
        </authorList>
    </citation>
    <scope>NUCLEOTIDE SEQUENCE [LARGE SCALE GENOMIC DNA]</scope>
    <source>
        <strain evidence="5 6">1-TCBS-B</strain>
    </source>
</reference>
<gene>
    <name evidence="5" type="ORF">ACGRH2_11680</name>
</gene>
<dbReference type="SUPFAM" id="SSF46689">
    <property type="entry name" value="Homeodomain-like"/>
    <property type="match status" value="2"/>
</dbReference>
<keyword evidence="2" id="KW-0238">DNA-binding</keyword>
<dbReference type="PROSITE" id="PS00041">
    <property type="entry name" value="HTH_ARAC_FAMILY_1"/>
    <property type="match status" value="1"/>
</dbReference>
<keyword evidence="3" id="KW-0804">Transcription</keyword>
<dbReference type="Gene3D" id="1.10.10.60">
    <property type="entry name" value="Homeodomain-like"/>
    <property type="match status" value="2"/>
</dbReference>
<protein>
    <submittedName>
        <fullName evidence="5">Helix-turn-helix domain-containing protein</fullName>
    </submittedName>
</protein>
<dbReference type="PANTHER" id="PTHR43280:SF28">
    <property type="entry name" value="HTH-TYPE TRANSCRIPTIONAL ACTIVATOR RHAS"/>
    <property type="match status" value="1"/>
</dbReference>
<dbReference type="InterPro" id="IPR018060">
    <property type="entry name" value="HTH_AraC"/>
</dbReference>
<dbReference type="InterPro" id="IPR018062">
    <property type="entry name" value="HTH_AraC-typ_CS"/>
</dbReference>
<evidence type="ECO:0000256" key="1">
    <source>
        <dbReference type="ARBA" id="ARBA00023015"/>
    </source>
</evidence>
<proteinExistence type="predicted"/>
<dbReference type="SMART" id="SM00342">
    <property type="entry name" value="HTH_ARAC"/>
    <property type="match status" value="1"/>
</dbReference>
<dbReference type="PANTHER" id="PTHR43280">
    <property type="entry name" value="ARAC-FAMILY TRANSCRIPTIONAL REGULATOR"/>
    <property type="match status" value="1"/>
</dbReference>
<evidence type="ECO:0000256" key="2">
    <source>
        <dbReference type="ARBA" id="ARBA00023125"/>
    </source>
</evidence>
<feature type="domain" description="HTH araC/xylS-type" evidence="4">
    <location>
        <begin position="147"/>
        <end position="246"/>
    </location>
</feature>
<evidence type="ECO:0000259" key="4">
    <source>
        <dbReference type="PROSITE" id="PS01124"/>
    </source>
</evidence>
<dbReference type="PRINTS" id="PR00032">
    <property type="entry name" value="HTHARAC"/>
</dbReference>
<evidence type="ECO:0000313" key="5">
    <source>
        <dbReference type="EMBL" id="MFH0261058.1"/>
    </source>
</evidence>
<keyword evidence="1" id="KW-0805">Transcription regulation</keyword>
<dbReference type="Pfam" id="PF12833">
    <property type="entry name" value="HTH_18"/>
    <property type="match status" value="1"/>
</dbReference>
<comment type="caution">
    <text evidence="5">The sequence shown here is derived from an EMBL/GenBank/DDBJ whole genome shotgun (WGS) entry which is preliminary data.</text>
</comment>
<sequence length="253" mass="28682">MTYWIGKSTLFLPKVIRTFLAERLNLVDVEVDISVLTEPREIVFFFYCDSEMDESTLLMSLKICRNLSKSLVLFHDGNLPDAYLESDLVYAHIDLGSEHALKKTSIVIQNLEKETGISLVNSSTNTSPQNTSNNVGDRVSKESNAIHNAIDFIEANFTDNLKEVDVAEHCHLSTQHFSRTFHKVVGSSFRDYLAEKRLVHAKSLLLESPQVQISAIAYQCGYKDVSYFSRVFKKKTGMSPGTFRNFRGELKIN</sequence>
<dbReference type="RefSeq" id="WP_063606284.1">
    <property type="nucleotide sequence ID" value="NZ_JBIHSF010000008.1"/>
</dbReference>
<dbReference type="Proteomes" id="UP001607125">
    <property type="component" value="Unassembled WGS sequence"/>
</dbReference>
<dbReference type="PROSITE" id="PS01124">
    <property type="entry name" value="HTH_ARAC_FAMILY_2"/>
    <property type="match status" value="1"/>
</dbReference>
<dbReference type="InterPro" id="IPR020449">
    <property type="entry name" value="Tscrpt_reg_AraC-type_HTH"/>
</dbReference>
<name>A0ABW7IKE0_9VIBR</name>
<keyword evidence="6" id="KW-1185">Reference proteome</keyword>
<dbReference type="InterPro" id="IPR009057">
    <property type="entry name" value="Homeodomain-like_sf"/>
</dbReference>